<dbReference type="SMART" id="SM00484">
    <property type="entry name" value="XPGI"/>
    <property type="match status" value="1"/>
</dbReference>
<feature type="compositionally biased region" description="Basic and acidic residues" evidence="1">
    <location>
        <begin position="845"/>
        <end position="856"/>
    </location>
</feature>
<feature type="compositionally biased region" description="Polar residues" evidence="1">
    <location>
        <begin position="731"/>
        <end position="744"/>
    </location>
</feature>
<evidence type="ECO:0000313" key="3">
    <source>
        <dbReference type="EMBL" id="PSS22631.1"/>
    </source>
</evidence>
<dbReference type="CDD" id="cd09870">
    <property type="entry name" value="PIN_YEN1"/>
    <property type="match status" value="1"/>
</dbReference>
<dbReference type="CDD" id="cd09906">
    <property type="entry name" value="H3TH_YEN1"/>
    <property type="match status" value="1"/>
</dbReference>
<dbReference type="STRING" id="98765.A0A2R6R783"/>
<feature type="compositionally biased region" description="Polar residues" evidence="1">
    <location>
        <begin position="808"/>
        <end position="822"/>
    </location>
</feature>
<comment type="caution">
    <text evidence="3">The sequence shown here is derived from an EMBL/GenBank/DDBJ whole genome shotgun (WGS) entry which is preliminary data.</text>
</comment>
<dbReference type="GO" id="GO:0008821">
    <property type="term" value="F:crossover junction DNA endonuclease activity"/>
    <property type="evidence" value="ECO:0007669"/>
    <property type="project" value="InterPro"/>
</dbReference>
<dbReference type="Proteomes" id="UP000186601">
    <property type="component" value="Unassembled WGS sequence"/>
</dbReference>
<accession>A0A2R6R783</accession>
<dbReference type="OrthoDB" id="2959108at2759"/>
<name>A0A2R6R783_9APHY</name>
<dbReference type="PANTHER" id="PTHR11081:SF75">
    <property type="entry name" value="ENDONUCLEASE, PUTATIVE (AFU_ORTHOLOGUE AFUA_3G13260)-RELATED"/>
    <property type="match status" value="1"/>
</dbReference>
<keyword evidence="4" id="KW-1185">Reference proteome</keyword>
<feature type="compositionally biased region" description="Acidic residues" evidence="1">
    <location>
        <begin position="458"/>
        <end position="469"/>
    </location>
</feature>
<feature type="compositionally biased region" description="Basic and acidic residues" evidence="1">
    <location>
        <begin position="512"/>
        <end position="521"/>
    </location>
</feature>
<dbReference type="Pfam" id="PF18380">
    <property type="entry name" value="GEN1_C"/>
    <property type="match status" value="1"/>
</dbReference>
<evidence type="ECO:0000313" key="4">
    <source>
        <dbReference type="Proteomes" id="UP000186601"/>
    </source>
</evidence>
<dbReference type="SUPFAM" id="SSF88723">
    <property type="entry name" value="PIN domain-like"/>
    <property type="match status" value="1"/>
</dbReference>
<dbReference type="InterPro" id="IPR029060">
    <property type="entry name" value="PIN-like_dom_sf"/>
</dbReference>
<dbReference type="Pfam" id="PF00867">
    <property type="entry name" value="XPG_I"/>
    <property type="match status" value="1"/>
</dbReference>
<feature type="domain" description="XPG-I" evidence="2">
    <location>
        <begin position="92"/>
        <end position="178"/>
    </location>
</feature>
<feature type="compositionally biased region" description="Low complexity" evidence="1">
    <location>
        <begin position="674"/>
        <end position="697"/>
    </location>
</feature>
<sequence>MAVVDGFEANPGGMRGLRIGIDASIWIVHSANGKEGENPELRTILFKCTKLMRKPFLPLFVFDGPYRPDVKRGKHINKAAHWMVAGMQAIFTALGIEWRTAPGEAEAELAYLNRIGVIDVVLTDDVDTFLFGATKLMRNCNNTLSGNQSFPVHNELGKDDGNHTMTYSSADIENKLGLKQGGLILIALLSGGDYHDGVRGCGPAVGLGLAKCGFGDSLLDAARTLGERDLNAFLHGWRQEICLELRTNSRKLLPTKKVALANSFPVDFPDLRILDMYVNPRTSETVGKTAADMRLNWDKEPDIGLIAGLCEQYFEWGYREMIIKRFRTIIWPYAVLRIIRRAAILADRKRTRSSDTILPSTPKKNGRERTFSVGTPSKMIKHHFSTCSQASRAYDSDSDSDSSDEQLISKIHLARRHVETDKILEYRLEIAPKQLVRLADAGIEGRRQPLDTTGLSDWEGDEDDEEEEEGGKKKSKGKTTKPPPPPDSHLRLWLPASMVAIVEPELVAEFKEKEAKKESKKAGKTSSSAGTSKAKASGATAAKTSKARTTKTKIAAIPEAEEESDEERVPREPAAKATITVLQQEPAPSKEKVAASTSKNFTAGRDAHPKAMDQFFKTSKGIRDAKKPSSIAKVAGLFASDEEITFFKDLTGKGIDPPGLPDHSNIGHSLPAKATSSSRTRSLAPSSSHPSFKASSSRIVSTQPPSLSNLSRASSSKTIPSQPPPPRVTLGTLSNGHRQRTTSPPMAPRPFPLDLEEFKLDTPLPTASASTSHTQRRLRAPASPDSEDRVHALQKSPRKSVVHDSPRSKQAASYHWQHSSVPAESDADDDWDMGRPASPSPMRPRRQEMQPKKVEYIDISSDPDTPPKPIRSKEVPPLQAPRTRMIPTSATTARLCTTTKRPAINPDDIIEISD</sequence>
<dbReference type="PRINTS" id="PR00853">
    <property type="entry name" value="XPGRADSUPER"/>
</dbReference>
<feature type="compositionally biased region" description="Low complexity" evidence="1">
    <location>
        <begin position="706"/>
        <end position="716"/>
    </location>
</feature>
<reference evidence="3 4" key="1">
    <citation type="submission" date="2018-02" db="EMBL/GenBank/DDBJ databases">
        <title>Genome sequence of the basidiomycete white-rot fungus Phlebia centrifuga.</title>
        <authorList>
            <person name="Granchi Z."/>
            <person name="Peng M."/>
            <person name="de Vries R.P."/>
            <person name="Hilden K."/>
            <person name="Makela M.R."/>
            <person name="Grigoriev I."/>
            <person name="Riley R."/>
        </authorList>
    </citation>
    <scope>NUCLEOTIDE SEQUENCE [LARGE SCALE GENOMIC DNA]</scope>
    <source>
        <strain evidence="3 4">FBCC195</strain>
    </source>
</reference>
<proteinExistence type="predicted"/>
<dbReference type="InterPro" id="IPR006086">
    <property type="entry name" value="XPG-I_dom"/>
</dbReference>
<dbReference type="InterPro" id="IPR041177">
    <property type="entry name" value="GEN1_C"/>
</dbReference>
<evidence type="ECO:0000259" key="2">
    <source>
        <dbReference type="SMART" id="SM00484"/>
    </source>
</evidence>
<dbReference type="InterPro" id="IPR037316">
    <property type="entry name" value="Yen1_H3TH"/>
</dbReference>
<feature type="region of interest" description="Disordered" evidence="1">
    <location>
        <begin position="649"/>
        <end position="892"/>
    </location>
</feature>
<dbReference type="EMBL" id="MLYV02000272">
    <property type="protein sequence ID" value="PSS22631.1"/>
    <property type="molecule type" value="Genomic_DNA"/>
</dbReference>
<dbReference type="Gene3D" id="3.40.50.1010">
    <property type="entry name" value="5'-nuclease"/>
    <property type="match status" value="2"/>
</dbReference>
<dbReference type="InterPro" id="IPR036279">
    <property type="entry name" value="5-3_exonuclease_C_sf"/>
</dbReference>
<dbReference type="GO" id="GO:0006281">
    <property type="term" value="P:DNA repair"/>
    <property type="evidence" value="ECO:0007669"/>
    <property type="project" value="UniProtKB-ARBA"/>
</dbReference>
<feature type="compositionally biased region" description="Low complexity" evidence="1">
    <location>
        <begin position="524"/>
        <end position="544"/>
    </location>
</feature>
<organism evidence="3 4">
    <name type="scientific">Hermanssonia centrifuga</name>
    <dbReference type="NCBI Taxonomy" id="98765"/>
    <lineage>
        <taxon>Eukaryota</taxon>
        <taxon>Fungi</taxon>
        <taxon>Dikarya</taxon>
        <taxon>Basidiomycota</taxon>
        <taxon>Agaricomycotina</taxon>
        <taxon>Agaricomycetes</taxon>
        <taxon>Polyporales</taxon>
        <taxon>Meruliaceae</taxon>
        <taxon>Hermanssonia</taxon>
    </lineage>
</organism>
<feature type="region of interest" description="Disordered" evidence="1">
    <location>
        <begin position="447"/>
        <end position="492"/>
    </location>
</feature>
<evidence type="ECO:0000256" key="1">
    <source>
        <dbReference type="SAM" id="MobiDB-lite"/>
    </source>
</evidence>
<dbReference type="PANTHER" id="PTHR11081">
    <property type="entry name" value="FLAP ENDONUCLEASE FAMILY MEMBER"/>
    <property type="match status" value="1"/>
</dbReference>
<dbReference type="InterPro" id="IPR006084">
    <property type="entry name" value="XPG/Rad2"/>
</dbReference>
<protein>
    <recommendedName>
        <fullName evidence="2">XPG-I domain-containing protein</fullName>
    </recommendedName>
</protein>
<dbReference type="AlphaFoldDB" id="A0A2R6R783"/>
<gene>
    <name evidence="3" type="ORF">PHLCEN_2v3058</name>
</gene>
<feature type="region of interest" description="Disordered" evidence="1">
    <location>
        <begin position="512"/>
        <end position="608"/>
    </location>
</feature>
<dbReference type="SUPFAM" id="SSF47807">
    <property type="entry name" value="5' to 3' exonuclease, C-terminal subdomain"/>
    <property type="match status" value="1"/>
</dbReference>
<dbReference type="GO" id="GO:0017108">
    <property type="term" value="F:5'-flap endonuclease activity"/>
    <property type="evidence" value="ECO:0007669"/>
    <property type="project" value="TreeGrafter"/>
</dbReference>